<dbReference type="Pfam" id="PF22042">
    <property type="entry name" value="EF-G_D2"/>
    <property type="match status" value="1"/>
</dbReference>
<dbReference type="PROSITE" id="PS51722">
    <property type="entry name" value="G_TR_2"/>
    <property type="match status" value="1"/>
</dbReference>
<dbReference type="Pfam" id="PF04760">
    <property type="entry name" value="IF2_N"/>
    <property type="match status" value="1"/>
</dbReference>
<evidence type="ECO:0000256" key="5">
    <source>
        <dbReference type="ARBA" id="ARBA00023134"/>
    </source>
</evidence>
<evidence type="ECO:0000256" key="4">
    <source>
        <dbReference type="ARBA" id="ARBA00022917"/>
    </source>
</evidence>
<organism evidence="9">
    <name type="scientific">Rhodogorgon sp</name>
    <dbReference type="NCBI Taxonomy" id="2485824"/>
    <lineage>
        <taxon>Eukaryota</taxon>
        <taxon>Rhodophyta</taxon>
        <taxon>Florideophyceae</taxon>
        <taxon>Corallinophycidae</taxon>
        <taxon>Rhodogorgonales</taxon>
        <taxon>Rhodogorgonaceae</taxon>
        <taxon>Rhodogorgon</taxon>
    </lineage>
</organism>
<feature type="domain" description="Tr-type G" evidence="8">
    <location>
        <begin position="248"/>
        <end position="419"/>
    </location>
</feature>
<dbReference type="CDD" id="cd01887">
    <property type="entry name" value="IF2_eIF5B"/>
    <property type="match status" value="1"/>
</dbReference>
<evidence type="ECO:0000313" key="9">
    <source>
        <dbReference type="EMBL" id="AYR06474.1"/>
    </source>
</evidence>
<dbReference type="HAMAP" id="MF_00100_B">
    <property type="entry name" value="IF_2_B"/>
    <property type="match status" value="1"/>
</dbReference>
<keyword evidence="2 9" id="KW-0396">Initiation factor</keyword>
<evidence type="ECO:0000256" key="1">
    <source>
        <dbReference type="ARBA" id="ARBA00007733"/>
    </source>
</evidence>
<keyword evidence="3" id="KW-0547">Nucleotide-binding</keyword>
<sequence length="750" mass="83807">MNNYEFVKPFLCNKFSSRCLGVDKYKSILHLQSPKVLSGRINQNERVYVTNAELAENIRSDLTIANDLYMPKGEKRNKLSSKIIDSLESKKYKAKQKKKARKKIDLDEDLEINDSQSLSLIKLPKNIRHKKDSKSKLGKNMKSDNLMVNENIESKRSSTISNSVSKEICFDRLLTVEELATQLYIPSTEIIKWLFLQGVSVTINQLLDISVLILVARHYGFVVIDKDENSQRTFHNVNSQLQDAVGELRSPVITIFGHVDHGKTTLLHAMRKTDTIVSEAGNITQAIGAHEVYVNDNCKTNKLIFLDTPGHEDFVDMRARGAQITDLAILVVAADDGLKRQTIEAINYIKAYEIPFVVAINKIDKLEANVVEVKKQLTHFDIIGEDLGGAVPIVEVSAINGKNVDLLLSTLLVLFQIQELKADPLRDAEGIILESHLDKKKGPIASVLIRNGTLAIGNIIVAGSVYGKVKAIVNNYGSRVMFVKPTSVVDIWGFSSVPDVGISFKVVANEKMAKSLITQCKDFNSSRKLLNYRISLDAINDDNNKKIVKQVNIILKTDVQGSIEALVHSFSKIPQEKVQINVLSASSGEISGKDIELANMTQASILTFKLNVLPSVRAVIKRNNIVLKTFNVIYDLVSYLKDYMLTFVDVQYRKETLGKAEVKTVFAVNKGMAAGCFVLEGKLKKSAYITVSRNQVVVFDGILTSLKRLKDDVEEVSTQYECGILCEEYHAWQKGDSIESYYLEPIEKAL</sequence>
<dbReference type="SUPFAM" id="SSF52540">
    <property type="entry name" value="P-loop containing nucleoside triphosphate hydrolases"/>
    <property type="match status" value="1"/>
</dbReference>
<dbReference type="CDD" id="cd03702">
    <property type="entry name" value="IF2_mtIF2_II"/>
    <property type="match status" value="1"/>
</dbReference>
<protein>
    <recommendedName>
        <fullName evidence="7">Translation initiation factor IF-2, chloroplastic</fullName>
    </recommendedName>
</protein>
<gene>
    <name evidence="9" type="primary">infB</name>
</gene>
<evidence type="ECO:0000256" key="6">
    <source>
        <dbReference type="ARBA" id="ARBA00025162"/>
    </source>
</evidence>
<dbReference type="InterPro" id="IPR053905">
    <property type="entry name" value="EF-G-like_DII"/>
</dbReference>
<dbReference type="InterPro" id="IPR005225">
    <property type="entry name" value="Small_GTP-bd"/>
</dbReference>
<keyword evidence="9" id="KW-0934">Plastid</keyword>
<dbReference type="SUPFAM" id="SSF50447">
    <property type="entry name" value="Translation proteins"/>
    <property type="match status" value="2"/>
</dbReference>
<evidence type="ECO:0000256" key="3">
    <source>
        <dbReference type="ARBA" id="ARBA00022741"/>
    </source>
</evidence>
<dbReference type="GO" id="GO:0003924">
    <property type="term" value="F:GTPase activity"/>
    <property type="evidence" value="ECO:0007669"/>
    <property type="project" value="InterPro"/>
</dbReference>
<dbReference type="InterPro" id="IPR015760">
    <property type="entry name" value="TIF_IF2"/>
</dbReference>
<dbReference type="GO" id="GO:0003743">
    <property type="term" value="F:translation initiation factor activity"/>
    <property type="evidence" value="ECO:0007669"/>
    <property type="project" value="UniProtKB-KW"/>
</dbReference>
<keyword evidence="4" id="KW-0648">Protein biosynthesis</keyword>
<dbReference type="PRINTS" id="PR00315">
    <property type="entry name" value="ELONGATNFCT"/>
</dbReference>
<dbReference type="PANTHER" id="PTHR43381:SF5">
    <property type="entry name" value="TR-TYPE G DOMAIN-CONTAINING PROTEIN"/>
    <property type="match status" value="1"/>
</dbReference>
<accession>A0A3G3MI30</accession>
<dbReference type="NCBIfam" id="TIGR00487">
    <property type="entry name" value="IF-2"/>
    <property type="match status" value="1"/>
</dbReference>
<dbReference type="FunFam" id="2.40.30.10:FF:000008">
    <property type="entry name" value="Translation initiation factor IF-2"/>
    <property type="match status" value="1"/>
</dbReference>
<proteinExistence type="inferred from homology"/>
<dbReference type="Gene3D" id="3.40.50.300">
    <property type="entry name" value="P-loop containing nucleotide triphosphate hydrolases"/>
    <property type="match status" value="1"/>
</dbReference>
<dbReference type="FunFam" id="3.40.50.300:FF:000019">
    <property type="entry name" value="Translation initiation factor IF-2"/>
    <property type="match status" value="1"/>
</dbReference>
<dbReference type="InterPro" id="IPR027417">
    <property type="entry name" value="P-loop_NTPase"/>
</dbReference>
<dbReference type="InterPro" id="IPR006847">
    <property type="entry name" value="IF2_N"/>
</dbReference>
<comment type="function">
    <text evidence="6">One of the essential components for the initiation of protein synthesis. Protects formylmethionyl-tRNA from spontaneous hydrolysis and promotes its binding to the 30S ribosomal subunits. Also involved in the hydrolysis of GTP during the formation of the 70S ribosomal complex.</text>
</comment>
<dbReference type="InterPro" id="IPR009000">
    <property type="entry name" value="Transl_B-barrel_sf"/>
</dbReference>
<dbReference type="GO" id="GO:0005829">
    <property type="term" value="C:cytosol"/>
    <property type="evidence" value="ECO:0007669"/>
    <property type="project" value="TreeGrafter"/>
</dbReference>
<dbReference type="CDD" id="cd03692">
    <property type="entry name" value="mtIF2_IVc"/>
    <property type="match status" value="1"/>
</dbReference>
<reference evidence="9" key="1">
    <citation type="journal article" date="2018" name="Genome Biol. Evol.">
        <title>Mitochondrial and Plastid Genomes from Coralline Red Algae Provide Insights into the Incongruent Evolutionary Histories of Organelles.</title>
        <authorList>
            <person name="Lee J."/>
            <person name="Song H.J."/>
            <person name="In Park S."/>
            <person name="Lee Y.M."/>
            <person name="Jeong S.Y."/>
            <person name="Oh Cho T."/>
            <person name="Kim J.H."/>
            <person name="Choi H.G."/>
            <person name="Choi C.G."/>
            <person name="Nelson W.A."/>
            <person name="Fredericq S."/>
            <person name="Bhattacharya D."/>
            <person name="Su Yoon H."/>
        </authorList>
    </citation>
    <scope>NUCLEOTIDE SEQUENCE</scope>
</reference>
<evidence type="ECO:0000256" key="7">
    <source>
        <dbReference type="ARBA" id="ARBA00044105"/>
    </source>
</evidence>
<dbReference type="NCBIfam" id="TIGR00231">
    <property type="entry name" value="small_GTP"/>
    <property type="match status" value="1"/>
</dbReference>
<dbReference type="InterPro" id="IPR044145">
    <property type="entry name" value="IF2_II"/>
</dbReference>
<dbReference type="InterPro" id="IPR036925">
    <property type="entry name" value="TIF_IF2_dom3_sf"/>
</dbReference>
<dbReference type="Pfam" id="PF00009">
    <property type="entry name" value="GTP_EFTU"/>
    <property type="match status" value="1"/>
</dbReference>
<keyword evidence="5" id="KW-0342">GTP-binding</keyword>
<dbReference type="SUPFAM" id="SSF52156">
    <property type="entry name" value="Initiation factor IF2/eIF5b, domain 3"/>
    <property type="match status" value="1"/>
</dbReference>
<dbReference type="EMBL" id="MH281630">
    <property type="protein sequence ID" value="AYR06474.1"/>
    <property type="molecule type" value="Genomic_DNA"/>
</dbReference>
<evidence type="ECO:0000256" key="2">
    <source>
        <dbReference type="ARBA" id="ARBA00022540"/>
    </source>
</evidence>
<comment type="similarity">
    <text evidence="1">Belongs to the TRAFAC class translation factor GTPase superfamily. Classic translation factor GTPase family. IF-2 subfamily.</text>
</comment>
<dbReference type="AlphaFoldDB" id="A0A3G3MI30"/>
<name>A0A3G3MI30_9FLOR</name>
<evidence type="ECO:0000259" key="8">
    <source>
        <dbReference type="PROSITE" id="PS51722"/>
    </source>
</evidence>
<dbReference type="InterPro" id="IPR023115">
    <property type="entry name" value="TIF_IF2_dom3"/>
</dbReference>
<geneLocation type="plastid" evidence="9"/>
<dbReference type="GO" id="GO:0005525">
    <property type="term" value="F:GTP binding"/>
    <property type="evidence" value="ECO:0007669"/>
    <property type="project" value="UniProtKB-KW"/>
</dbReference>
<dbReference type="Gene3D" id="3.40.50.10050">
    <property type="entry name" value="Translation initiation factor IF- 2, domain 3"/>
    <property type="match status" value="1"/>
</dbReference>
<dbReference type="InterPro" id="IPR000795">
    <property type="entry name" value="T_Tr_GTP-bd_dom"/>
</dbReference>
<dbReference type="InterPro" id="IPR000178">
    <property type="entry name" value="TF_IF2_bacterial-like"/>
</dbReference>
<dbReference type="Pfam" id="PF11987">
    <property type="entry name" value="IF-2"/>
    <property type="match status" value="1"/>
</dbReference>
<dbReference type="FunFam" id="3.40.50.10050:FF:000001">
    <property type="entry name" value="Translation initiation factor IF-2"/>
    <property type="match status" value="1"/>
</dbReference>
<dbReference type="Gene3D" id="2.40.30.10">
    <property type="entry name" value="Translation factors"/>
    <property type="match status" value="2"/>
</dbReference>
<dbReference type="PANTHER" id="PTHR43381">
    <property type="entry name" value="TRANSLATION INITIATION FACTOR IF-2-RELATED"/>
    <property type="match status" value="1"/>
</dbReference>